<dbReference type="Pfam" id="PF04472">
    <property type="entry name" value="SepF"/>
    <property type="match status" value="1"/>
</dbReference>
<dbReference type="GO" id="GO:0000917">
    <property type="term" value="P:division septum assembly"/>
    <property type="evidence" value="ECO:0007669"/>
    <property type="project" value="UniProtKB-KW"/>
</dbReference>
<dbReference type="PANTHER" id="PTHR35798">
    <property type="entry name" value="CELL DIVISION PROTEIN SEPF"/>
    <property type="match status" value="1"/>
</dbReference>
<evidence type="ECO:0000256" key="1">
    <source>
        <dbReference type="ARBA" id="ARBA00022618"/>
    </source>
</evidence>
<reference evidence="7 8" key="1">
    <citation type="submission" date="2010-07" db="EMBL/GenBank/DDBJ databases">
        <authorList>
            <person name="Muzny D."/>
            <person name="Qin X."/>
            <person name="Deng J."/>
            <person name="Jiang H."/>
            <person name="Liu Y."/>
            <person name="Qu J."/>
            <person name="Song X.-Z."/>
            <person name="Zhang L."/>
            <person name="Thornton R."/>
            <person name="Coyle M."/>
            <person name="Francisco L."/>
            <person name="Jackson L."/>
            <person name="Javaid M."/>
            <person name="Korchina V."/>
            <person name="Kovar C."/>
            <person name="Mata R."/>
            <person name="Mathew T."/>
            <person name="Ngo R."/>
            <person name="Nguyen L."/>
            <person name="Nguyen N."/>
            <person name="Okwuonu G."/>
            <person name="Ongeri F."/>
            <person name="Pham C."/>
            <person name="Simmons D."/>
            <person name="Wilczek-Boney K."/>
            <person name="Hale W."/>
            <person name="Jakkamsetti A."/>
            <person name="Pham P."/>
            <person name="Ruth R."/>
            <person name="San Lucas F."/>
            <person name="Warren J."/>
            <person name="Zhang J."/>
            <person name="Zhao Z."/>
            <person name="Zhou C."/>
            <person name="Zhu D."/>
            <person name="Lee S."/>
            <person name="Bess C."/>
            <person name="Blankenburg K."/>
            <person name="Forbes L."/>
            <person name="Fu Q."/>
            <person name="Gubbala S."/>
            <person name="Hirani K."/>
            <person name="Jayaseelan J.C."/>
            <person name="Lara F."/>
            <person name="Munidasa M."/>
            <person name="Palculict T."/>
            <person name="Patil S."/>
            <person name="Pu L.-L."/>
            <person name="Saada N."/>
            <person name="Tang L."/>
            <person name="Weissenberger G."/>
            <person name="Zhu Y."/>
            <person name="Hemphill L."/>
            <person name="Shang Y."/>
            <person name="Youmans B."/>
            <person name="Ayvaz T."/>
            <person name="Ross M."/>
            <person name="Santibanez J."/>
            <person name="Aqrawi P."/>
            <person name="Gross S."/>
            <person name="Joshi V."/>
            <person name="Fowler G."/>
            <person name="Nazareth L."/>
            <person name="Reid J."/>
            <person name="Worley K."/>
            <person name="Petrosino J."/>
            <person name="Highlander S."/>
            <person name="Gibbs R."/>
        </authorList>
    </citation>
    <scope>NUCLEOTIDE SEQUENCE [LARGE SCALE GENOMIC DNA]</scope>
    <source>
        <strain evidence="7 8">ATCC BAA-1640</strain>
    </source>
</reference>
<evidence type="ECO:0000313" key="7">
    <source>
        <dbReference type="EMBL" id="EFM24873.1"/>
    </source>
</evidence>
<evidence type="ECO:0000256" key="2">
    <source>
        <dbReference type="ARBA" id="ARBA00023210"/>
    </source>
</evidence>
<dbReference type="RefSeq" id="WP_008902234.1">
    <property type="nucleotide sequence ID" value="NZ_GL397071.1"/>
</dbReference>
<comment type="caution">
    <text evidence="7">The sequence shown here is derived from an EMBL/GenBank/DDBJ whole genome shotgun (WGS) entry which is preliminary data.</text>
</comment>
<evidence type="ECO:0000256" key="6">
    <source>
        <dbReference type="SAM" id="MobiDB-lite"/>
    </source>
</evidence>
<keyword evidence="3 5" id="KW-0131">Cell cycle</keyword>
<evidence type="ECO:0000256" key="4">
    <source>
        <dbReference type="ARBA" id="ARBA00044936"/>
    </source>
</evidence>
<comment type="subunit">
    <text evidence="5">Homodimer. Interacts with FtsZ.</text>
</comment>
<dbReference type="eggNOG" id="COG1799">
    <property type="taxonomic scope" value="Bacteria"/>
</dbReference>
<dbReference type="InterPro" id="IPR038594">
    <property type="entry name" value="SepF-like_sf"/>
</dbReference>
<keyword evidence="1 5" id="KW-0132">Cell division</keyword>
<comment type="similarity">
    <text evidence="5">Belongs to the SepF family.</text>
</comment>
<name>E0NMQ5_9FIRM</name>
<dbReference type="GO" id="GO:0005737">
    <property type="term" value="C:cytoplasm"/>
    <property type="evidence" value="ECO:0007669"/>
    <property type="project" value="UniProtKB-SubCell"/>
</dbReference>
<feature type="compositionally biased region" description="Basic and acidic residues" evidence="6">
    <location>
        <begin position="36"/>
        <end position="45"/>
    </location>
</feature>
<dbReference type="EMBL" id="AEEH01000047">
    <property type="protein sequence ID" value="EFM24873.1"/>
    <property type="molecule type" value="Genomic_DNA"/>
</dbReference>
<comment type="function">
    <text evidence="4 5">Cell division protein that is part of the divisome complex and is recruited early to the Z-ring. Probably stimulates Z-ring formation, perhaps through the cross-linking of FtsZ protofilaments. Its function overlaps with FtsA.</text>
</comment>
<dbReference type="AlphaFoldDB" id="E0NMQ5"/>
<dbReference type="OrthoDB" id="9815206at2"/>
<keyword evidence="8" id="KW-1185">Reference proteome</keyword>
<evidence type="ECO:0000313" key="8">
    <source>
        <dbReference type="Proteomes" id="UP000003280"/>
    </source>
</evidence>
<gene>
    <name evidence="5" type="primary">sepF</name>
    <name evidence="7" type="ORF">HMPREF9225_1444</name>
</gene>
<protein>
    <recommendedName>
        <fullName evidence="5">Cell division protein SepF</fullName>
    </recommendedName>
</protein>
<evidence type="ECO:0000256" key="5">
    <source>
        <dbReference type="HAMAP-Rule" id="MF_01197"/>
    </source>
</evidence>
<sequence>MAEMWGKFKRLIGFGDDEYYEDDDYSNESESYALETEVKPEKAQESSRITRPSRVSHSELVITVHEPLTYDESAKVVDDLRENKAVVLNFEQLEVDVKKAIFDFVSGAVYALDGKLQKVNKDIFVIAPSKVEIDGLKEELKNQGMFPW</sequence>
<accession>E0NMQ5</accession>
<keyword evidence="2 5" id="KW-0717">Septation</keyword>
<dbReference type="HAMAP" id="MF_01197">
    <property type="entry name" value="SepF"/>
    <property type="match status" value="1"/>
</dbReference>
<dbReference type="HOGENOM" id="CLU_078499_4_0_9"/>
<dbReference type="InterPro" id="IPR007561">
    <property type="entry name" value="Cell_div_SepF/SepF-rel"/>
</dbReference>
<dbReference type="Proteomes" id="UP000003280">
    <property type="component" value="Unassembled WGS sequence"/>
</dbReference>
<evidence type="ECO:0000256" key="3">
    <source>
        <dbReference type="ARBA" id="ARBA00023306"/>
    </source>
</evidence>
<dbReference type="InterPro" id="IPR023052">
    <property type="entry name" value="Cell_div_SepF"/>
</dbReference>
<organism evidence="7 8">
    <name type="scientific">Peptoniphilus duerdenii ATCC BAA-1640</name>
    <dbReference type="NCBI Taxonomy" id="862517"/>
    <lineage>
        <taxon>Bacteria</taxon>
        <taxon>Bacillati</taxon>
        <taxon>Bacillota</taxon>
        <taxon>Tissierellia</taxon>
        <taxon>Tissierellales</taxon>
        <taxon>Peptoniphilaceae</taxon>
        <taxon>Peptoniphilus</taxon>
    </lineage>
</organism>
<comment type="subcellular location">
    <subcellularLocation>
        <location evidence="5">Cytoplasm</location>
    </subcellularLocation>
    <text evidence="5">Localizes to the division site, in a FtsZ-dependent manner.</text>
</comment>
<proteinExistence type="inferred from homology"/>
<dbReference type="Gene3D" id="3.30.110.150">
    <property type="entry name" value="SepF-like protein"/>
    <property type="match status" value="1"/>
</dbReference>
<dbReference type="PANTHER" id="PTHR35798:SF1">
    <property type="entry name" value="CELL DIVISION PROTEIN SEPF"/>
    <property type="match status" value="1"/>
</dbReference>
<keyword evidence="5" id="KW-0963">Cytoplasm</keyword>
<feature type="region of interest" description="Disordered" evidence="6">
    <location>
        <begin position="31"/>
        <end position="50"/>
    </location>
</feature>
<dbReference type="STRING" id="862517.HMPREF9225_1444"/>
<dbReference type="GO" id="GO:0043093">
    <property type="term" value="P:FtsZ-dependent cytokinesis"/>
    <property type="evidence" value="ECO:0007669"/>
    <property type="project" value="UniProtKB-UniRule"/>
</dbReference>